<dbReference type="SMART" id="SM00421">
    <property type="entry name" value="HTH_LUXR"/>
    <property type="match status" value="1"/>
</dbReference>
<dbReference type="CDD" id="cd00009">
    <property type="entry name" value="AAA"/>
    <property type="match status" value="1"/>
</dbReference>
<keyword evidence="2" id="KW-0067">ATP-binding</keyword>
<dbReference type="InterPro" id="IPR000792">
    <property type="entry name" value="Tscrpt_reg_LuxR_C"/>
</dbReference>
<dbReference type="SUPFAM" id="SSF46894">
    <property type="entry name" value="C-terminal effector domain of the bipartite response regulators"/>
    <property type="match status" value="1"/>
</dbReference>
<evidence type="ECO:0000313" key="5">
    <source>
        <dbReference type="Proteomes" id="UP001601303"/>
    </source>
</evidence>
<sequence>MNVVMSSLVYGNQKQHTDVRAEELQQLISAMETVRESKGLVVQLTGEPGSGKTRLLTLLAKEARTRGYTVLRASCTESTQNKPIQGFAQLLTSESRSPESGTRLRESATLLRSLVDCSTVNTGRTPAYIPGDPRCQLMHQVRSLLEGWAQQGLVLIVDDLHWADPDTLEVLEHLVSWPLNSPVLLVVAHRTRPAPHPLHVTLAHAAEIGTAQRIELAPLSVGQSSELVDMPADSPVLHHLHRASHGNPLYLLALAEAHHRHAATGCGTPDEPPGWLSSRLLSEMTLLTDGESAAAAAAAVMGDTFTMEDMEEVAELDTDSTCRAIDSLCQRDVFRPTGNGTHLRFRHPLLRRVIHADTDPCWRTAAQRKAVSLMARSGTPAAELAPLLEQMLPGPGDQERVLFARVAREILADDPVSATRLLRLALRALPEGDQHAVERTELMKTLARALGISGDLRENIGQLQEILGRIPSEPRAPRARAVAFYGLLECALGRHSQALSTLAGEPGSTPAPETPEAAALAVTQQLVAFLSGMPTDDQRLGASLRYARCHGDRATETGALAALALSRVVSAGPELVAAAVDECAAAVDALTGQTLGAHPEYLAALGWAESVTGRWPAAERHLVRAVAMATASHDTHLLAPFLIKLSYAQYQFGRLIEAQRTAAEAQRIAARLRLDFPLHIATALEAAYSASIVQDGPGTRRAAALTESVLSQLGPRDSAWRTSSALWLADAAREFIDPGRWTTMASAVFGGPGLARVPTSLRPLGFELLAEASARAGRPDPEWADRAEAAASDPGAPLLRAHALAARAHVLTRSGTASAAADRYQEAARLFASAGMARHQAHTLILAAPRLITAGRRPEGGSALDRAKEIAQASGSRSLLARVDKERRRLFAQRREPPREPFTPVAAPAPDTRLTALTDREHEVASLAGAGKRTREIAELLRLSPRTVDVHLTRIYRKLDLHSRAALARFMAQAG</sequence>
<accession>A0ABW6MAK4</accession>
<dbReference type="SUPFAM" id="SSF52540">
    <property type="entry name" value="P-loop containing nucleoside triphosphate hydrolases"/>
    <property type="match status" value="1"/>
</dbReference>
<dbReference type="InterPro" id="IPR036388">
    <property type="entry name" value="WH-like_DNA-bd_sf"/>
</dbReference>
<dbReference type="PROSITE" id="PS00622">
    <property type="entry name" value="HTH_LUXR_1"/>
    <property type="match status" value="1"/>
</dbReference>
<dbReference type="CDD" id="cd06170">
    <property type="entry name" value="LuxR_C_like"/>
    <property type="match status" value="1"/>
</dbReference>
<dbReference type="PANTHER" id="PTHR16305:SF28">
    <property type="entry name" value="GUANYLATE CYCLASE DOMAIN-CONTAINING PROTEIN"/>
    <property type="match status" value="1"/>
</dbReference>
<dbReference type="InterPro" id="IPR003593">
    <property type="entry name" value="AAA+_ATPase"/>
</dbReference>
<dbReference type="Gene3D" id="1.10.10.10">
    <property type="entry name" value="Winged helix-like DNA-binding domain superfamily/Winged helix DNA-binding domain"/>
    <property type="match status" value="1"/>
</dbReference>
<dbReference type="PROSITE" id="PS50043">
    <property type="entry name" value="HTH_LUXR_2"/>
    <property type="match status" value="1"/>
</dbReference>
<dbReference type="Pfam" id="PF00196">
    <property type="entry name" value="GerE"/>
    <property type="match status" value="1"/>
</dbReference>
<comment type="caution">
    <text evidence="4">The sequence shown here is derived from an EMBL/GenBank/DDBJ whole genome shotgun (WGS) entry which is preliminary data.</text>
</comment>
<dbReference type="SMART" id="SM00382">
    <property type="entry name" value="AAA"/>
    <property type="match status" value="1"/>
</dbReference>
<dbReference type="RefSeq" id="WP_388110487.1">
    <property type="nucleotide sequence ID" value="NZ_JBIAHM010000010.1"/>
</dbReference>
<feature type="domain" description="HTH luxR-type" evidence="3">
    <location>
        <begin position="910"/>
        <end position="975"/>
    </location>
</feature>
<dbReference type="PRINTS" id="PR00038">
    <property type="entry name" value="HTHLUXR"/>
</dbReference>
<dbReference type="Proteomes" id="UP001601303">
    <property type="component" value="Unassembled WGS sequence"/>
</dbReference>
<dbReference type="Gene3D" id="3.40.50.300">
    <property type="entry name" value="P-loop containing nucleotide triphosphate hydrolases"/>
    <property type="match status" value="1"/>
</dbReference>
<dbReference type="PANTHER" id="PTHR16305">
    <property type="entry name" value="TESTICULAR SOLUBLE ADENYLYL CYCLASE"/>
    <property type="match status" value="1"/>
</dbReference>
<keyword evidence="5" id="KW-1185">Reference proteome</keyword>
<name>A0ABW6MAK4_9ACTN</name>
<keyword evidence="1" id="KW-0547">Nucleotide-binding</keyword>
<reference evidence="4 5" key="1">
    <citation type="submission" date="2024-10" db="EMBL/GenBank/DDBJ databases">
        <title>The Natural Products Discovery Center: Release of the First 8490 Sequenced Strains for Exploring Actinobacteria Biosynthetic Diversity.</title>
        <authorList>
            <person name="Kalkreuter E."/>
            <person name="Kautsar S.A."/>
            <person name="Yang D."/>
            <person name="Bader C.D."/>
            <person name="Teijaro C.N."/>
            <person name="Fluegel L."/>
            <person name="Davis C.M."/>
            <person name="Simpson J.R."/>
            <person name="Lauterbach L."/>
            <person name="Steele A.D."/>
            <person name="Gui C."/>
            <person name="Meng S."/>
            <person name="Li G."/>
            <person name="Viehrig K."/>
            <person name="Ye F."/>
            <person name="Su P."/>
            <person name="Kiefer A.F."/>
            <person name="Nichols A."/>
            <person name="Cepeda A.J."/>
            <person name="Yan W."/>
            <person name="Fan B."/>
            <person name="Jiang Y."/>
            <person name="Adhikari A."/>
            <person name="Zheng C.-J."/>
            <person name="Schuster L."/>
            <person name="Cowan T.M."/>
            <person name="Smanski M.J."/>
            <person name="Chevrette M.G."/>
            <person name="De Carvalho L.P.S."/>
            <person name="Shen B."/>
        </authorList>
    </citation>
    <scope>NUCLEOTIDE SEQUENCE [LARGE SCALE GENOMIC DNA]</scope>
    <source>
        <strain evidence="4 5">NPDC006488</strain>
    </source>
</reference>
<gene>
    <name evidence="4" type="ORF">ACFYNQ_28710</name>
</gene>
<evidence type="ECO:0000313" key="4">
    <source>
        <dbReference type="EMBL" id="MFE9602532.1"/>
    </source>
</evidence>
<dbReference type="EMBL" id="JBIAHM010000010">
    <property type="protein sequence ID" value="MFE9602532.1"/>
    <property type="molecule type" value="Genomic_DNA"/>
</dbReference>
<evidence type="ECO:0000259" key="3">
    <source>
        <dbReference type="PROSITE" id="PS50043"/>
    </source>
</evidence>
<protein>
    <submittedName>
        <fullName evidence="4">AAA family ATPase</fullName>
    </submittedName>
</protein>
<dbReference type="InterPro" id="IPR016032">
    <property type="entry name" value="Sig_transdc_resp-reg_C-effctor"/>
</dbReference>
<evidence type="ECO:0000256" key="1">
    <source>
        <dbReference type="ARBA" id="ARBA00022741"/>
    </source>
</evidence>
<proteinExistence type="predicted"/>
<dbReference type="Pfam" id="PF13191">
    <property type="entry name" value="AAA_16"/>
    <property type="match status" value="1"/>
</dbReference>
<dbReference type="InterPro" id="IPR027417">
    <property type="entry name" value="P-loop_NTPase"/>
</dbReference>
<evidence type="ECO:0000256" key="2">
    <source>
        <dbReference type="ARBA" id="ARBA00022840"/>
    </source>
</evidence>
<dbReference type="InterPro" id="IPR041664">
    <property type="entry name" value="AAA_16"/>
</dbReference>
<organism evidence="4 5">
    <name type="scientific">Streptomyces hokutonensis</name>
    <dbReference type="NCBI Taxonomy" id="1306990"/>
    <lineage>
        <taxon>Bacteria</taxon>
        <taxon>Bacillati</taxon>
        <taxon>Actinomycetota</taxon>
        <taxon>Actinomycetes</taxon>
        <taxon>Kitasatosporales</taxon>
        <taxon>Streptomycetaceae</taxon>
        <taxon>Streptomyces</taxon>
    </lineage>
</organism>